<dbReference type="GO" id="GO:0000981">
    <property type="term" value="F:DNA-binding transcription factor activity, RNA polymerase II-specific"/>
    <property type="evidence" value="ECO:0007669"/>
    <property type="project" value="TreeGrafter"/>
</dbReference>
<dbReference type="AlphaFoldDB" id="A0AAX6MRE4"/>
<proteinExistence type="predicted"/>
<dbReference type="InterPro" id="IPR036388">
    <property type="entry name" value="WH-like_DNA-bd_sf"/>
</dbReference>
<dbReference type="Proteomes" id="UP001369815">
    <property type="component" value="Unassembled WGS sequence"/>
</dbReference>
<feature type="region of interest" description="Disordered" evidence="2">
    <location>
        <begin position="327"/>
        <end position="363"/>
    </location>
</feature>
<protein>
    <recommendedName>
        <fullName evidence="3">RFX-type winged-helix domain-containing protein</fullName>
    </recommendedName>
</protein>
<dbReference type="SUPFAM" id="SSF46785">
    <property type="entry name" value="Winged helix' DNA-binding domain"/>
    <property type="match status" value="1"/>
</dbReference>
<feature type="compositionally biased region" description="Polar residues" evidence="2">
    <location>
        <begin position="14"/>
        <end position="32"/>
    </location>
</feature>
<dbReference type="Pfam" id="PF25340">
    <property type="entry name" value="BCD_RFX"/>
    <property type="match status" value="1"/>
</dbReference>
<evidence type="ECO:0000313" key="4">
    <source>
        <dbReference type="EMBL" id="KAK6954752.1"/>
    </source>
</evidence>
<feature type="compositionally biased region" description="Basic and acidic residues" evidence="2">
    <location>
        <begin position="781"/>
        <end position="799"/>
    </location>
</feature>
<comment type="caution">
    <text evidence="4">The sequence shown here is derived from an EMBL/GenBank/DDBJ whole genome shotgun (WGS) entry which is preliminary data.</text>
</comment>
<feature type="compositionally biased region" description="Polar residues" evidence="2">
    <location>
        <begin position="340"/>
        <end position="363"/>
    </location>
</feature>
<dbReference type="Pfam" id="PF02257">
    <property type="entry name" value="RFX_DNA_binding"/>
    <property type="match status" value="1"/>
</dbReference>
<feature type="region of interest" description="Disordered" evidence="2">
    <location>
        <begin position="136"/>
        <end position="166"/>
    </location>
</feature>
<evidence type="ECO:0000259" key="3">
    <source>
        <dbReference type="PROSITE" id="PS51526"/>
    </source>
</evidence>
<dbReference type="FunFam" id="1.10.10.10:FF:000119">
    <property type="entry name" value="DNA damage and replication checkpoint protein"/>
    <property type="match status" value="1"/>
</dbReference>
<sequence>METDPQPLEAGAMSQHNQRQRTMSRASTASIHSVATQPTLDQQALMAHHGSFTDQWVSNDHASQRDMSSAVQPMSTGDMMLRPASQLPVGQSFSMGSSMHSAVGLAMPYAQHPTLHPAVSAESFAGNTSFTDADSQMMDREEADEVDSLAGRPQGTKPSSRTSANNELEMRQLFQANKNRTLADVAKELHGNERGPNSERARQIFAMLWINGVCTKGKGSVPRGRVYANYASRCATERITVLNPASFGKLVRVLFPGLKTRRLGVRGESKYHYVNFNLLDDQPASREPSIQPAIPFPEPASFARSTRSVSPAANPFALPVLMPNSAAQSQSPGLDVQHSALPSPTLVQQSDTPAGSRSTTSRTHSLYNQCDVKHLDQLHSSNAKTTIRLAFVEPEHPSKSADPLVLPKIEPFLPNGTDPDAAMSLTALYRSHCTSLVECIRYCKEKAFFHLYTSFQGTLTMPVQKLFSNPSIAPWIEECDYVLYQRMIQIIYILVLQAVPQPVLNAFEKISHQLVSHIRESFQGQPRHVVQAKEAPATIFAALLDRTLRVNLTAHAAANMLSISANRDQMYLDWMAGIRVRKLAECIPTRGMDDLVDLLFNEIRDLIDPVNVPWSEECKYIYGEVALNNKRGFQPLNASNGSSEHFLERWVDFLLSLPKRFPYATATDIVWGVQRVGLEVMRELTMRQSNSFGSWWVTKCWLDEMVSFLAEYGGFMKSKNSLPPVASEIKPPVDGNDAALRGSRVGSDDQGVARVSQPQPDRAPFPSQLEVNGADSLHMSANHDDSGIGIRTPEEDFPIEKFEYQEEGQDQSLHSLNLEEPVQ</sequence>
<dbReference type="InterPro" id="IPR057321">
    <property type="entry name" value="RFX1-4/6/8-like_BCD"/>
</dbReference>
<feature type="region of interest" description="Disordered" evidence="2">
    <location>
        <begin position="723"/>
        <end position="799"/>
    </location>
</feature>
<dbReference type="PANTHER" id="PTHR12619">
    <property type="entry name" value="RFX TRANSCRIPTION FACTOR FAMILY"/>
    <property type="match status" value="1"/>
</dbReference>
<dbReference type="InterPro" id="IPR036390">
    <property type="entry name" value="WH_DNA-bd_sf"/>
</dbReference>
<dbReference type="InterPro" id="IPR003150">
    <property type="entry name" value="DNA-bd_RFX"/>
</dbReference>
<evidence type="ECO:0000256" key="1">
    <source>
        <dbReference type="ARBA" id="ARBA00023125"/>
    </source>
</evidence>
<dbReference type="PANTHER" id="PTHR12619:SF5">
    <property type="entry name" value="TRANSCRIPTION FACTOR RFX4"/>
    <property type="match status" value="1"/>
</dbReference>
<reference evidence="4 5" key="1">
    <citation type="journal article" date="2024" name="Front Chem Biol">
        <title>Unveiling the potential of Daldinia eschscholtzii MFLUCC 19-0629 through bioactivity and bioinformatics studies for enhanced sustainable agriculture production.</title>
        <authorList>
            <person name="Brooks S."/>
            <person name="Weaver J.A."/>
            <person name="Klomchit A."/>
            <person name="Alharthi S.A."/>
            <person name="Onlamun T."/>
            <person name="Nurani R."/>
            <person name="Vong T.K."/>
            <person name="Alberti F."/>
            <person name="Greco C."/>
        </authorList>
    </citation>
    <scope>NUCLEOTIDE SEQUENCE [LARGE SCALE GENOMIC DNA]</scope>
    <source>
        <strain evidence="4">MFLUCC 19-0629</strain>
    </source>
</reference>
<gene>
    <name evidence="4" type="ORF">Daesc_004721</name>
</gene>
<keyword evidence="1" id="KW-0238">DNA-binding</keyword>
<feature type="region of interest" description="Disordered" evidence="2">
    <location>
        <begin position="1"/>
        <end position="32"/>
    </location>
</feature>
<dbReference type="PROSITE" id="PS51526">
    <property type="entry name" value="RFX_DBD"/>
    <property type="match status" value="1"/>
</dbReference>
<accession>A0AAX6MRE4</accession>
<dbReference type="GO" id="GO:0000978">
    <property type="term" value="F:RNA polymerase II cis-regulatory region sequence-specific DNA binding"/>
    <property type="evidence" value="ECO:0007669"/>
    <property type="project" value="TreeGrafter"/>
</dbReference>
<keyword evidence="5" id="KW-1185">Reference proteome</keyword>
<evidence type="ECO:0000313" key="5">
    <source>
        <dbReference type="Proteomes" id="UP001369815"/>
    </source>
</evidence>
<feature type="domain" description="RFX-type winged-helix" evidence="3">
    <location>
        <begin position="206"/>
        <end position="285"/>
    </location>
</feature>
<dbReference type="InterPro" id="IPR039779">
    <property type="entry name" value="RFX-like"/>
</dbReference>
<evidence type="ECO:0000256" key="2">
    <source>
        <dbReference type="SAM" id="MobiDB-lite"/>
    </source>
</evidence>
<organism evidence="4 5">
    <name type="scientific">Daldinia eschscholtzii</name>
    <dbReference type="NCBI Taxonomy" id="292717"/>
    <lineage>
        <taxon>Eukaryota</taxon>
        <taxon>Fungi</taxon>
        <taxon>Dikarya</taxon>
        <taxon>Ascomycota</taxon>
        <taxon>Pezizomycotina</taxon>
        <taxon>Sordariomycetes</taxon>
        <taxon>Xylariomycetidae</taxon>
        <taxon>Xylariales</taxon>
        <taxon>Hypoxylaceae</taxon>
        <taxon>Daldinia</taxon>
    </lineage>
</organism>
<name>A0AAX6MRE4_9PEZI</name>
<dbReference type="Gene3D" id="1.10.10.10">
    <property type="entry name" value="Winged helix-like DNA-binding domain superfamily/Winged helix DNA-binding domain"/>
    <property type="match status" value="1"/>
</dbReference>
<dbReference type="EMBL" id="JBANMG010000004">
    <property type="protein sequence ID" value="KAK6954752.1"/>
    <property type="molecule type" value="Genomic_DNA"/>
</dbReference>
<feature type="compositionally biased region" description="Polar residues" evidence="2">
    <location>
        <begin position="156"/>
        <end position="166"/>
    </location>
</feature>